<evidence type="ECO:0000256" key="1">
    <source>
        <dbReference type="ARBA" id="ARBA00005121"/>
    </source>
</evidence>
<dbReference type="InterPro" id="IPR029499">
    <property type="entry name" value="PduO-typ"/>
</dbReference>
<evidence type="ECO:0000256" key="11">
    <source>
        <dbReference type="ARBA" id="ARBA00033354"/>
    </source>
</evidence>
<evidence type="ECO:0000313" key="16">
    <source>
        <dbReference type="EMBL" id="KXA65308.1"/>
    </source>
</evidence>
<keyword evidence="7 14" id="KW-0547">Nucleotide-binding</keyword>
<dbReference type="InterPro" id="IPR036451">
    <property type="entry name" value="CblAdoTrfase-like_sf"/>
</dbReference>
<dbReference type="AlphaFoldDB" id="A0A133S6I7"/>
<dbReference type="Pfam" id="PF01923">
    <property type="entry name" value="Cob_adeno_trans"/>
    <property type="match status" value="1"/>
</dbReference>
<comment type="pathway">
    <text evidence="1 14">Cofactor biosynthesis; adenosylcobalamin biosynthesis; adenosylcobalamin from cob(II)yrinate a,c-diamide: step 2/7.</text>
</comment>
<evidence type="ECO:0000313" key="17">
    <source>
        <dbReference type="Proteomes" id="UP000070226"/>
    </source>
</evidence>
<evidence type="ECO:0000256" key="13">
    <source>
        <dbReference type="ARBA" id="ARBA00048692"/>
    </source>
</evidence>
<keyword evidence="5 14" id="KW-0169">Cobalamin biosynthesis</keyword>
<evidence type="ECO:0000256" key="8">
    <source>
        <dbReference type="ARBA" id="ARBA00022840"/>
    </source>
</evidence>
<organism evidence="16">
    <name type="scientific">Veillonella atypica</name>
    <dbReference type="NCBI Taxonomy" id="39777"/>
    <lineage>
        <taxon>Bacteria</taxon>
        <taxon>Bacillati</taxon>
        <taxon>Bacillota</taxon>
        <taxon>Negativicutes</taxon>
        <taxon>Veillonellales</taxon>
        <taxon>Veillonellaceae</taxon>
        <taxon>Veillonella</taxon>
    </lineage>
</organism>
<gene>
    <name evidence="16" type="ORF">HMPREF3233_00309</name>
</gene>
<dbReference type="Gene3D" id="1.20.1200.10">
    <property type="entry name" value="Cobalamin adenosyltransferase-like"/>
    <property type="match status" value="1"/>
</dbReference>
<accession>A0A133S6I7</accession>
<evidence type="ECO:0000256" key="10">
    <source>
        <dbReference type="ARBA" id="ARBA00033334"/>
    </source>
</evidence>
<comment type="catalytic activity">
    <reaction evidence="12 14">
        <text>2 cob(II)yrinate a,c diamide + reduced [electron-transfer flavoprotein] + 2 ATP = 2 adenosylcob(III)yrinate a,c-diamide + 2 triphosphate + oxidized [electron-transfer flavoprotein] + 3 H(+)</text>
        <dbReference type="Rhea" id="RHEA:11528"/>
        <dbReference type="Rhea" id="RHEA-COMP:10685"/>
        <dbReference type="Rhea" id="RHEA-COMP:10686"/>
        <dbReference type="ChEBI" id="CHEBI:15378"/>
        <dbReference type="ChEBI" id="CHEBI:18036"/>
        <dbReference type="ChEBI" id="CHEBI:30616"/>
        <dbReference type="ChEBI" id="CHEBI:57692"/>
        <dbReference type="ChEBI" id="CHEBI:58307"/>
        <dbReference type="ChEBI" id="CHEBI:58503"/>
        <dbReference type="ChEBI" id="CHEBI:58537"/>
        <dbReference type="EC" id="2.5.1.17"/>
    </reaction>
</comment>
<evidence type="ECO:0000256" key="4">
    <source>
        <dbReference type="ARBA" id="ARBA00020963"/>
    </source>
</evidence>
<reference evidence="16 17" key="1">
    <citation type="submission" date="2016-01" db="EMBL/GenBank/DDBJ databases">
        <authorList>
            <person name="Oliw E.H."/>
        </authorList>
    </citation>
    <scope>NUCLEOTIDE SEQUENCE [LARGE SCALE GENOMIC DNA]</scope>
    <source>
        <strain evidence="16 17">CMW7756B</strain>
    </source>
</reference>
<dbReference type="PATRIC" id="fig|39777.7.peg.300"/>
<comment type="caution">
    <text evidence="16">The sequence shown here is derived from an EMBL/GenBank/DDBJ whole genome shotgun (WGS) entry which is preliminary data.</text>
</comment>
<proteinExistence type="inferred from homology"/>
<evidence type="ECO:0000256" key="14">
    <source>
        <dbReference type="RuleBase" id="RU366026"/>
    </source>
</evidence>
<dbReference type="PANTHER" id="PTHR12213:SF0">
    <property type="entry name" value="CORRINOID ADENOSYLTRANSFERASE MMAB"/>
    <property type="match status" value="1"/>
</dbReference>
<evidence type="ECO:0000256" key="2">
    <source>
        <dbReference type="ARBA" id="ARBA00007487"/>
    </source>
</evidence>
<protein>
    <recommendedName>
        <fullName evidence="4 14">Corrinoid adenosyltransferase</fullName>
        <ecNumber evidence="3 14">2.5.1.17</ecNumber>
    </recommendedName>
    <alternativeName>
        <fullName evidence="9 14">Cob(II)alamin adenosyltransferase</fullName>
    </alternativeName>
    <alternativeName>
        <fullName evidence="11 14">Cob(II)yrinic acid a,c-diamide adenosyltransferase</fullName>
    </alternativeName>
    <alternativeName>
        <fullName evidence="10 14">Cobinamide/cobalamin adenosyltransferase</fullName>
    </alternativeName>
</protein>
<dbReference type="NCBIfam" id="TIGR00636">
    <property type="entry name" value="PduO_Nterm"/>
    <property type="match status" value="1"/>
</dbReference>
<dbReference type="GO" id="GO:0008817">
    <property type="term" value="F:corrinoid adenosyltransferase activity"/>
    <property type="evidence" value="ECO:0007669"/>
    <property type="project" value="UniProtKB-UniRule"/>
</dbReference>
<evidence type="ECO:0000256" key="5">
    <source>
        <dbReference type="ARBA" id="ARBA00022573"/>
    </source>
</evidence>
<dbReference type="UniPathway" id="UPA00148">
    <property type="reaction ID" value="UER00233"/>
</dbReference>
<evidence type="ECO:0000256" key="3">
    <source>
        <dbReference type="ARBA" id="ARBA00012454"/>
    </source>
</evidence>
<comment type="catalytic activity">
    <reaction evidence="13 14">
        <text>2 cob(II)alamin + reduced [electron-transfer flavoprotein] + 2 ATP = 2 adenosylcob(III)alamin + 2 triphosphate + oxidized [electron-transfer flavoprotein] + 3 H(+)</text>
        <dbReference type="Rhea" id="RHEA:28671"/>
        <dbReference type="Rhea" id="RHEA-COMP:10685"/>
        <dbReference type="Rhea" id="RHEA-COMP:10686"/>
        <dbReference type="ChEBI" id="CHEBI:15378"/>
        <dbReference type="ChEBI" id="CHEBI:16304"/>
        <dbReference type="ChEBI" id="CHEBI:18036"/>
        <dbReference type="ChEBI" id="CHEBI:18408"/>
        <dbReference type="ChEBI" id="CHEBI:30616"/>
        <dbReference type="ChEBI" id="CHEBI:57692"/>
        <dbReference type="ChEBI" id="CHEBI:58307"/>
        <dbReference type="EC" id="2.5.1.17"/>
    </reaction>
</comment>
<evidence type="ECO:0000256" key="6">
    <source>
        <dbReference type="ARBA" id="ARBA00022679"/>
    </source>
</evidence>
<dbReference type="InterPro" id="IPR016030">
    <property type="entry name" value="CblAdoTrfase-like"/>
</dbReference>
<dbReference type="PANTHER" id="PTHR12213">
    <property type="entry name" value="CORRINOID ADENOSYLTRANSFERASE"/>
    <property type="match status" value="1"/>
</dbReference>
<dbReference type="RefSeq" id="WP_005379784.1">
    <property type="nucleotide sequence ID" value="NZ_CABKSO010000001.1"/>
</dbReference>
<evidence type="ECO:0000259" key="15">
    <source>
        <dbReference type="Pfam" id="PF01923"/>
    </source>
</evidence>
<evidence type="ECO:0000256" key="7">
    <source>
        <dbReference type="ARBA" id="ARBA00022741"/>
    </source>
</evidence>
<comment type="similarity">
    <text evidence="2 14">Belongs to the Cob(I)alamin adenosyltransferase family.</text>
</comment>
<evidence type="ECO:0000256" key="12">
    <source>
        <dbReference type="ARBA" id="ARBA00048555"/>
    </source>
</evidence>
<dbReference type="GO" id="GO:0005524">
    <property type="term" value="F:ATP binding"/>
    <property type="evidence" value="ECO:0007669"/>
    <property type="project" value="UniProtKB-UniRule"/>
</dbReference>
<evidence type="ECO:0000256" key="9">
    <source>
        <dbReference type="ARBA" id="ARBA00031529"/>
    </source>
</evidence>
<sequence length="171" mass="19359">MGSSVYTKTGDQGTTGLYTGERVKKSSLRVEAYGTIDELQAFLGLARAYAKNVRVQAELLDIERSLWTLMADIASLNQAPQITDQQVKHLEKVIDRFDAKLEPLAEFILPGENKSSAYLHVSRTVARRAERDLWRVLDDGESVHESNLRYLNRLSDLCFILSRVEEEIGEE</sequence>
<dbReference type="GO" id="GO:0009236">
    <property type="term" value="P:cobalamin biosynthetic process"/>
    <property type="evidence" value="ECO:0007669"/>
    <property type="project" value="UniProtKB-UniRule"/>
</dbReference>
<dbReference type="EMBL" id="LRQT01000006">
    <property type="protein sequence ID" value="KXA65308.1"/>
    <property type="molecule type" value="Genomic_DNA"/>
</dbReference>
<dbReference type="STRING" id="39777.B7L28_04380"/>
<dbReference type="GeneID" id="57773607"/>
<name>A0A133S6I7_9FIRM</name>
<keyword evidence="8 14" id="KW-0067">ATP-binding</keyword>
<dbReference type="EC" id="2.5.1.17" evidence="3 14"/>
<dbReference type="SUPFAM" id="SSF89028">
    <property type="entry name" value="Cobalamin adenosyltransferase-like"/>
    <property type="match status" value="1"/>
</dbReference>
<dbReference type="Proteomes" id="UP000070226">
    <property type="component" value="Unassembled WGS sequence"/>
</dbReference>
<keyword evidence="6 14" id="KW-0808">Transferase</keyword>
<feature type="domain" description="Cobalamin adenosyltransferase-like" evidence="15">
    <location>
        <begin position="5"/>
        <end position="164"/>
    </location>
</feature>